<feature type="non-terminal residue" evidence="2">
    <location>
        <position position="1"/>
    </location>
</feature>
<sequence>PPSPPSSPPSLQSSSPPPSKQATHTIMLNRPTRRVSHFPHTRSSRRSLVPITSTPTPPATAITQE</sequence>
<reference evidence="2 3" key="1">
    <citation type="submission" date="2015-09" db="EMBL/GenBank/DDBJ databases">
        <title>Trachymyrmex cornetzi WGS genome.</title>
        <authorList>
            <person name="Nygaard S."/>
            <person name="Hu H."/>
            <person name="Boomsma J."/>
            <person name="Zhang G."/>
        </authorList>
    </citation>
    <scope>NUCLEOTIDE SEQUENCE [LARGE SCALE GENOMIC DNA]</scope>
    <source>
        <strain evidence="2">Tcor2-1</strain>
        <tissue evidence="2">Whole body</tissue>
    </source>
</reference>
<feature type="region of interest" description="Disordered" evidence="1">
    <location>
        <begin position="1"/>
        <end position="65"/>
    </location>
</feature>
<proteinExistence type="predicted"/>
<feature type="compositionally biased region" description="Low complexity" evidence="1">
    <location>
        <begin position="50"/>
        <end position="65"/>
    </location>
</feature>
<feature type="compositionally biased region" description="Basic residues" evidence="1">
    <location>
        <begin position="31"/>
        <end position="45"/>
    </location>
</feature>
<name>A0A151IYU3_9HYME</name>
<organism evidence="2 3">
    <name type="scientific">Trachymyrmex cornetzi</name>
    <dbReference type="NCBI Taxonomy" id="471704"/>
    <lineage>
        <taxon>Eukaryota</taxon>
        <taxon>Metazoa</taxon>
        <taxon>Ecdysozoa</taxon>
        <taxon>Arthropoda</taxon>
        <taxon>Hexapoda</taxon>
        <taxon>Insecta</taxon>
        <taxon>Pterygota</taxon>
        <taxon>Neoptera</taxon>
        <taxon>Endopterygota</taxon>
        <taxon>Hymenoptera</taxon>
        <taxon>Apocrita</taxon>
        <taxon>Aculeata</taxon>
        <taxon>Formicoidea</taxon>
        <taxon>Formicidae</taxon>
        <taxon>Myrmicinae</taxon>
        <taxon>Trachymyrmex</taxon>
    </lineage>
</organism>
<keyword evidence="3" id="KW-1185">Reference proteome</keyword>
<evidence type="ECO:0000256" key="1">
    <source>
        <dbReference type="SAM" id="MobiDB-lite"/>
    </source>
</evidence>
<evidence type="ECO:0000313" key="2">
    <source>
        <dbReference type="EMBL" id="KYN13724.1"/>
    </source>
</evidence>
<accession>A0A151IYU3</accession>
<dbReference type="EMBL" id="KQ980739">
    <property type="protein sequence ID" value="KYN13724.1"/>
    <property type="molecule type" value="Genomic_DNA"/>
</dbReference>
<dbReference type="AlphaFoldDB" id="A0A151IYU3"/>
<evidence type="ECO:0000313" key="3">
    <source>
        <dbReference type="Proteomes" id="UP000078492"/>
    </source>
</evidence>
<protein>
    <submittedName>
        <fullName evidence="2">Uncharacterized protein</fullName>
    </submittedName>
</protein>
<gene>
    <name evidence="2" type="ORF">ALC57_14077</name>
</gene>
<dbReference type="Proteomes" id="UP000078492">
    <property type="component" value="Unassembled WGS sequence"/>
</dbReference>